<keyword evidence="2" id="KW-1185">Reference proteome</keyword>
<dbReference type="EMBL" id="JAERQM010000006">
    <property type="protein sequence ID" value="MBU8545809.1"/>
    <property type="molecule type" value="Genomic_DNA"/>
</dbReference>
<dbReference type="Proteomes" id="UP000689967">
    <property type="component" value="Unassembled WGS sequence"/>
</dbReference>
<reference evidence="1 2" key="1">
    <citation type="submission" date="2021-01" db="EMBL/GenBank/DDBJ databases">
        <title>Roseomonas sp. nov, a bacterium isolated from an oil production mixture in Yumen Oilfield.</title>
        <authorList>
            <person name="Wu D."/>
        </authorList>
    </citation>
    <scope>NUCLEOTIDE SEQUENCE [LARGE SCALE GENOMIC DNA]</scope>
    <source>
        <strain evidence="1 2">ROY-5-3</strain>
    </source>
</reference>
<protein>
    <submittedName>
        <fullName evidence="1">Uncharacterized protein</fullName>
    </submittedName>
</protein>
<dbReference type="RefSeq" id="WP_216877837.1">
    <property type="nucleotide sequence ID" value="NZ_JAERQM010000006.1"/>
</dbReference>
<sequence>MRLFRLRPRPEMLWHADWMATSHLGECLVSARDEAEARRLARVLFTRPGVVPYDADPWGRGDLVEVATALRALPLPRGLVVALPRSAVAP</sequence>
<proteinExistence type="predicted"/>
<evidence type="ECO:0000313" key="2">
    <source>
        <dbReference type="Proteomes" id="UP000689967"/>
    </source>
</evidence>
<accession>A0ABS6HAT6</accession>
<name>A0ABS6HAT6_9PROT</name>
<comment type="caution">
    <text evidence="1">The sequence shown here is derived from an EMBL/GenBank/DDBJ whole genome shotgun (WGS) entry which is preliminary data.</text>
</comment>
<evidence type="ECO:0000313" key="1">
    <source>
        <dbReference type="EMBL" id="MBU8545809.1"/>
    </source>
</evidence>
<organism evidence="1 2">
    <name type="scientific">Falsiroseomonas oleicola</name>
    <dbReference type="NCBI Taxonomy" id="2801474"/>
    <lineage>
        <taxon>Bacteria</taxon>
        <taxon>Pseudomonadati</taxon>
        <taxon>Pseudomonadota</taxon>
        <taxon>Alphaproteobacteria</taxon>
        <taxon>Acetobacterales</taxon>
        <taxon>Roseomonadaceae</taxon>
        <taxon>Falsiroseomonas</taxon>
    </lineage>
</organism>
<gene>
    <name evidence="1" type="ORF">JJQ90_18950</name>
</gene>